<evidence type="ECO:0000313" key="3">
    <source>
        <dbReference type="Proteomes" id="UP001195483"/>
    </source>
</evidence>
<gene>
    <name evidence="2" type="ORF">CHS0354_010505</name>
</gene>
<feature type="region of interest" description="Disordered" evidence="1">
    <location>
        <begin position="107"/>
        <end position="129"/>
    </location>
</feature>
<feature type="region of interest" description="Disordered" evidence="1">
    <location>
        <begin position="339"/>
        <end position="371"/>
    </location>
</feature>
<feature type="compositionally biased region" description="Polar residues" evidence="1">
    <location>
        <begin position="340"/>
        <end position="350"/>
    </location>
</feature>
<feature type="region of interest" description="Disordered" evidence="1">
    <location>
        <begin position="171"/>
        <end position="280"/>
    </location>
</feature>
<evidence type="ECO:0000256" key="1">
    <source>
        <dbReference type="SAM" id="MobiDB-lite"/>
    </source>
</evidence>
<organism evidence="2 3">
    <name type="scientific">Potamilus streckersoni</name>
    <dbReference type="NCBI Taxonomy" id="2493646"/>
    <lineage>
        <taxon>Eukaryota</taxon>
        <taxon>Metazoa</taxon>
        <taxon>Spiralia</taxon>
        <taxon>Lophotrochozoa</taxon>
        <taxon>Mollusca</taxon>
        <taxon>Bivalvia</taxon>
        <taxon>Autobranchia</taxon>
        <taxon>Heteroconchia</taxon>
        <taxon>Palaeoheterodonta</taxon>
        <taxon>Unionida</taxon>
        <taxon>Unionoidea</taxon>
        <taxon>Unionidae</taxon>
        <taxon>Ambleminae</taxon>
        <taxon>Lampsilini</taxon>
        <taxon>Potamilus</taxon>
    </lineage>
</organism>
<comment type="caution">
    <text evidence="2">The sequence shown here is derived from an EMBL/GenBank/DDBJ whole genome shotgun (WGS) entry which is preliminary data.</text>
</comment>
<keyword evidence="3" id="KW-1185">Reference proteome</keyword>
<name>A0AAE0S5T4_9BIVA</name>
<accession>A0AAE0S5T4</accession>
<reference evidence="2" key="2">
    <citation type="journal article" date="2021" name="Genome Biol. Evol.">
        <title>Developing a high-quality reference genome for a parasitic bivalve with doubly uniparental inheritance (Bivalvia: Unionida).</title>
        <authorList>
            <person name="Smith C.H."/>
        </authorList>
    </citation>
    <scope>NUCLEOTIDE SEQUENCE</scope>
    <source>
        <strain evidence="2">CHS0354</strain>
        <tissue evidence="2">Mantle</tissue>
    </source>
</reference>
<sequence length="550" mass="62187">MEESKTWLIQIYGNAVAEDKIADIESEKKDDKHENALDENEDFKVTLSTTVRKNVRGFLESFVLISKTENLNDTSKEESVNPEHKAELQISRDSSCNFNALKVNDENVDKGEVNNSKQTDGDNKPGVSKDRTTIIEDIIIEKTYKTSNIAEITHGKHDIAENDTELRFRYESTSETNIESRVLSSYTENDGSDNGCRIAEIEHAKGNSQKDSRDEADKTKSSERSVRNTNDTGNEADFSDIVSKGEMAEHERDDTLATRNELTNINVGNDGSGYENTKDIFQGDNKFQHASISNKISTHGKIGPQSNKECSLRTDYNDITREENCVCCNEGSVRIFQDDYNAQNGQQESSYGDKYDGNKDNSCSRSKHTHTFSQTASNTVLEHFDMQSVQKREVSKSNCNKRQSSSNSYIVVPMQRQLHNEVENYLENEPAEKGYPKPALETAALNSHSSHEDLFQRTLQYNSNERYKSASVLAGHKDLIDINYEESNGINTASRTDKTITKCSQQRNTNQTFVNSQEVEDKESHSISCFNFDGDDTNIHLAKEFEMRNM</sequence>
<feature type="compositionally biased region" description="Basic and acidic residues" evidence="1">
    <location>
        <begin position="119"/>
        <end position="129"/>
    </location>
</feature>
<reference evidence="2" key="3">
    <citation type="submission" date="2023-05" db="EMBL/GenBank/DDBJ databases">
        <authorList>
            <person name="Smith C.H."/>
        </authorList>
    </citation>
    <scope>NUCLEOTIDE SEQUENCE</scope>
    <source>
        <strain evidence="2">CHS0354</strain>
        <tissue evidence="2">Mantle</tissue>
    </source>
</reference>
<protein>
    <submittedName>
        <fullName evidence="2">Uncharacterized protein</fullName>
    </submittedName>
</protein>
<feature type="compositionally biased region" description="Polar residues" evidence="1">
    <location>
        <begin position="173"/>
        <end position="189"/>
    </location>
</feature>
<dbReference type="Proteomes" id="UP001195483">
    <property type="component" value="Unassembled WGS sequence"/>
</dbReference>
<feature type="compositionally biased region" description="Polar residues" evidence="1">
    <location>
        <begin position="257"/>
        <end position="269"/>
    </location>
</feature>
<reference evidence="2" key="1">
    <citation type="journal article" date="2021" name="Genome Biol. Evol.">
        <title>A High-Quality Reference Genome for a Parasitic Bivalve with Doubly Uniparental Inheritance (Bivalvia: Unionida).</title>
        <authorList>
            <person name="Smith C.H."/>
        </authorList>
    </citation>
    <scope>NUCLEOTIDE SEQUENCE</scope>
    <source>
        <strain evidence="2">CHS0354</strain>
    </source>
</reference>
<dbReference type="AlphaFoldDB" id="A0AAE0S5T4"/>
<feature type="compositionally biased region" description="Basic and acidic residues" evidence="1">
    <location>
        <begin position="199"/>
        <end position="226"/>
    </location>
</feature>
<dbReference type="EMBL" id="JAEAOA010000663">
    <property type="protein sequence ID" value="KAK3585747.1"/>
    <property type="molecule type" value="Genomic_DNA"/>
</dbReference>
<evidence type="ECO:0000313" key="2">
    <source>
        <dbReference type="EMBL" id="KAK3585747.1"/>
    </source>
</evidence>
<proteinExistence type="predicted"/>
<feature type="compositionally biased region" description="Basic and acidic residues" evidence="1">
    <location>
        <begin position="246"/>
        <end position="256"/>
    </location>
</feature>